<dbReference type="RefSeq" id="WP_271202228.1">
    <property type="nucleotide sequence ID" value="NZ_BSFL01000005.1"/>
</dbReference>
<dbReference type="Pfam" id="PF09694">
    <property type="entry name" value="Gcw_chp"/>
    <property type="match status" value="1"/>
</dbReference>
<sequence length="267" mass="29162">MTRTLATGALCALVTCACVPAASAADLQPMETAPEAPSFYDVAFGVKLTNDYILRSVSQSNGKPAVQGYAELTLFDWVYAGIWGSNVDFGASNPSMELDFWGGLRHSFGPLTLDVGYIDVNYTSELKNAHKMDFWKIYGIAKYALTDWLTVGANIYWTSDFVGFGVDGTHSAAFARIDLPGLSTLPDVKFYVSGEFGRQWVAKNFAPDHNFWNLGGGATYKAMTLDLRYTGASLSKRECALFIGDRNSCGDRFMASLSFDTSLSKLK</sequence>
<dbReference type="AlphaFoldDB" id="A0A9W6JTG7"/>
<keyword evidence="3" id="KW-1185">Reference proteome</keyword>
<comment type="caution">
    <text evidence="2">The sequence shown here is derived from an EMBL/GenBank/DDBJ whole genome shotgun (WGS) entry which is preliminary data.</text>
</comment>
<feature type="chain" id="PRO_5040959363" description="Lipoprotein" evidence="1">
    <location>
        <begin position="25"/>
        <end position="267"/>
    </location>
</feature>
<gene>
    <name evidence="2" type="ORF">GCM10008174_34960</name>
</gene>
<evidence type="ECO:0008006" key="4">
    <source>
        <dbReference type="Google" id="ProtNLM"/>
    </source>
</evidence>
<dbReference type="Proteomes" id="UP001143309">
    <property type="component" value="Unassembled WGS sequence"/>
</dbReference>
<keyword evidence="1" id="KW-0732">Signal</keyword>
<organism evidence="2 3">
    <name type="scientific">Methylopila turkensis</name>
    <dbReference type="NCBI Taxonomy" id="1437816"/>
    <lineage>
        <taxon>Bacteria</taxon>
        <taxon>Pseudomonadati</taxon>
        <taxon>Pseudomonadota</taxon>
        <taxon>Alphaproteobacteria</taxon>
        <taxon>Hyphomicrobiales</taxon>
        <taxon>Methylopilaceae</taxon>
        <taxon>Methylopila</taxon>
    </lineage>
</organism>
<name>A0A9W6JTG7_9HYPH</name>
<dbReference type="InterPro" id="IPR010239">
    <property type="entry name" value="CHP02001"/>
</dbReference>
<evidence type="ECO:0000313" key="3">
    <source>
        <dbReference type="Proteomes" id="UP001143309"/>
    </source>
</evidence>
<evidence type="ECO:0000256" key="1">
    <source>
        <dbReference type="SAM" id="SignalP"/>
    </source>
</evidence>
<proteinExistence type="predicted"/>
<accession>A0A9W6JTG7</accession>
<evidence type="ECO:0000313" key="2">
    <source>
        <dbReference type="EMBL" id="GLK81755.1"/>
    </source>
</evidence>
<dbReference type="PROSITE" id="PS51257">
    <property type="entry name" value="PROKAR_LIPOPROTEIN"/>
    <property type="match status" value="1"/>
</dbReference>
<dbReference type="NCBIfam" id="TIGR02001">
    <property type="entry name" value="gcw_chp"/>
    <property type="match status" value="1"/>
</dbReference>
<reference evidence="2" key="2">
    <citation type="submission" date="2023-01" db="EMBL/GenBank/DDBJ databases">
        <authorList>
            <person name="Sun Q."/>
            <person name="Evtushenko L."/>
        </authorList>
    </citation>
    <scope>NUCLEOTIDE SEQUENCE</scope>
    <source>
        <strain evidence="2">VKM B-2748</strain>
    </source>
</reference>
<dbReference type="EMBL" id="BSFL01000005">
    <property type="protein sequence ID" value="GLK81755.1"/>
    <property type="molecule type" value="Genomic_DNA"/>
</dbReference>
<reference evidence="2" key="1">
    <citation type="journal article" date="2014" name="Int. J. Syst. Evol. Microbiol.">
        <title>Complete genome sequence of Corynebacterium casei LMG S-19264T (=DSM 44701T), isolated from a smear-ripened cheese.</title>
        <authorList>
            <consortium name="US DOE Joint Genome Institute (JGI-PGF)"/>
            <person name="Walter F."/>
            <person name="Albersmeier A."/>
            <person name="Kalinowski J."/>
            <person name="Ruckert C."/>
        </authorList>
    </citation>
    <scope>NUCLEOTIDE SEQUENCE</scope>
    <source>
        <strain evidence="2">VKM B-2748</strain>
    </source>
</reference>
<protein>
    <recommendedName>
        <fullName evidence="4">Lipoprotein</fullName>
    </recommendedName>
</protein>
<feature type="signal peptide" evidence="1">
    <location>
        <begin position="1"/>
        <end position="24"/>
    </location>
</feature>